<evidence type="ECO:0000256" key="3">
    <source>
        <dbReference type="SAM" id="MobiDB-lite"/>
    </source>
</evidence>
<dbReference type="AlphaFoldDB" id="A0A6A6KQ36"/>
<dbReference type="PANTHER" id="PTHR10352">
    <property type="entry name" value="EUKARYOTIC TRANSLATION INITIATION FACTOR 3 SUBUNIT G"/>
    <property type="match status" value="1"/>
</dbReference>
<accession>A0A6A6KQ36</accession>
<dbReference type="Proteomes" id="UP000467840">
    <property type="component" value="Chromosome 8"/>
</dbReference>
<reference evidence="5 6" key="1">
    <citation type="journal article" date="2020" name="Mol. Plant">
        <title>The Chromosome-Based Rubber Tree Genome Provides New Insights into Spurge Genome Evolution and Rubber Biosynthesis.</title>
        <authorList>
            <person name="Liu J."/>
            <person name="Shi C."/>
            <person name="Shi C.C."/>
            <person name="Li W."/>
            <person name="Zhang Q.J."/>
            <person name="Zhang Y."/>
            <person name="Li K."/>
            <person name="Lu H.F."/>
            <person name="Shi C."/>
            <person name="Zhu S.T."/>
            <person name="Xiao Z.Y."/>
            <person name="Nan H."/>
            <person name="Yue Y."/>
            <person name="Zhu X.G."/>
            <person name="Wu Y."/>
            <person name="Hong X.N."/>
            <person name="Fan G.Y."/>
            <person name="Tong Y."/>
            <person name="Zhang D."/>
            <person name="Mao C.L."/>
            <person name="Liu Y.L."/>
            <person name="Hao S.J."/>
            <person name="Liu W.Q."/>
            <person name="Lv M.Q."/>
            <person name="Zhang H.B."/>
            <person name="Liu Y."/>
            <person name="Hu-Tang G.R."/>
            <person name="Wang J.P."/>
            <person name="Wang J.H."/>
            <person name="Sun Y.H."/>
            <person name="Ni S.B."/>
            <person name="Chen W.B."/>
            <person name="Zhang X.C."/>
            <person name="Jiao Y.N."/>
            <person name="Eichler E.E."/>
            <person name="Li G.H."/>
            <person name="Liu X."/>
            <person name="Gao L.Z."/>
        </authorList>
    </citation>
    <scope>NUCLEOTIDE SEQUENCE [LARGE SCALE GENOMIC DNA]</scope>
    <source>
        <strain evidence="6">cv. GT1</strain>
        <tissue evidence="5">Leaf</tissue>
    </source>
</reference>
<comment type="caution">
    <text evidence="5">The sequence shown here is derived from an EMBL/GenBank/DDBJ whole genome shotgun (WGS) entry which is preliminary data.</text>
</comment>
<dbReference type="InterPro" id="IPR000504">
    <property type="entry name" value="RRM_dom"/>
</dbReference>
<organism evidence="5 6">
    <name type="scientific">Hevea brasiliensis</name>
    <name type="common">Para rubber tree</name>
    <name type="synonym">Siphonia brasiliensis</name>
    <dbReference type="NCBI Taxonomy" id="3981"/>
    <lineage>
        <taxon>Eukaryota</taxon>
        <taxon>Viridiplantae</taxon>
        <taxon>Streptophyta</taxon>
        <taxon>Embryophyta</taxon>
        <taxon>Tracheophyta</taxon>
        <taxon>Spermatophyta</taxon>
        <taxon>Magnoliopsida</taxon>
        <taxon>eudicotyledons</taxon>
        <taxon>Gunneridae</taxon>
        <taxon>Pentapetalae</taxon>
        <taxon>rosids</taxon>
        <taxon>fabids</taxon>
        <taxon>Malpighiales</taxon>
        <taxon>Euphorbiaceae</taxon>
        <taxon>Crotonoideae</taxon>
        <taxon>Micrandreae</taxon>
        <taxon>Hevea</taxon>
    </lineage>
</organism>
<dbReference type="PROSITE" id="PS50102">
    <property type="entry name" value="RRM"/>
    <property type="match status" value="1"/>
</dbReference>
<keyword evidence="1 2" id="KW-0694">RNA-binding</keyword>
<name>A0A6A6KQ36_HEVBR</name>
<dbReference type="CDD" id="cd12408">
    <property type="entry name" value="RRM_eIF3G_like"/>
    <property type="match status" value="1"/>
</dbReference>
<evidence type="ECO:0000313" key="5">
    <source>
        <dbReference type="EMBL" id="KAF2290028.1"/>
    </source>
</evidence>
<dbReference type="InterPro" id="IPR035979">
    <property type="entry name" value="RBD_domain_sf"/>
</dbReference>
<feature type="domain" description="RRM" evidence="4">
    <location>
        <begin position="124"/>
        <end position="202"/>
    </location>
</feature>
<evidence type="ECO:0000256" key="2">
    <source>
        <dbReference type="PROSITE-ProRule" id="PRU00176"/>
    </source>
</evidence>
<evidence type="ECO:0000313" key="6">
    <source>
        <dbReference type="Proteomes" id="UP000467840"/>
    </source>
</evidence>
<gene>
    <name evidence="5" type="ORF">GH714_042389</name>
</gene>
<sequence>MALRRLSSKFNEKEEIIKVVTTTRVRRVLRSKAAAERRLWPKFVEIIDSLLELETGTKAEKTETLGDSLAQLATELGVLYNNRPSSADATAASSSNKNHYIPPSMRAGAQRSSGEDTRHRNDENSVRVNFLSEDTCEADLYDLFSPFGKLTRVFVATDYKTGLSRGFGRVNFVNKEDAQKAIDKLNGYGYDNLILRVDWFNKDKTRPSFP</sequence>
<evidence type="ECO:0000256" key="1">
    <source>
        <dbReference type="ARBA" id="ARBA00022884"/>
    </source>
</evidence>
<protein>
    <recommendedName>
        <fullName evidence="4">RRM domain-containing protein</fullName>
    </recommendedName>
</protein>
<dbReference type="EMBL" id="JAAGAX010000016">
    <property type="protein sequence ID" value="KAF2290028.1"/>
    <property type="molecule type" value="Genomic_DNA"/>
</dbReference>
<dbReference type="Gene3D" id="3.30.70.330">
    <property type="match status" value="1"/>
</dbReference>
<dbReference type="GO" id="GO:0003723">
    <property type="term" value="F:RNA binding"/>
    <property type="evidence" value="ECO:0007669"/>
    <property type="project" value="UniProtKB-UniRule"/>
</dbReference>
<dbReference type="Pfam" id="PF00076">
    <property type="entry name" value="RRM_1"/>
    <property type="match status" value="1"/>
</dbReference>
<dbReference type="InterPro" id="IPR012677">
    <property type="entry name" value="Nucleotide-bd_a/b_plait_sf"/>
</dbReference>
<dbReference type="InterPro" id="IPR034240">
    <property type="entry name" value="eIF3G_RRM"/>
</dbReference>
<keyword evidence="6" id="KW-1185">Reference proteome</keyword>
<evidence type="ECO:0000259" key="4">
    <source>
        <dbReference type="PROSITE" id="PS50102"/>
    </source>
</evidence>
<dbReference type="SMART" id="SM00360">
    <property type="entry name" value="RRM"/>
    <property type="match status" value="1"/>
</dbReference>
<proteinExistence type="predicted"/>
<dbReference type="SUPFAM" id="SSF54928">
    <property type="entry name" value="RNA-binding domain, RBD"/>
    <property type="match status" value="1"/>
</dbReference>
<feature type="region of interest" description="Disordered" evidence="3">
    <location>
        <begin position="87"/>
        <end position="121"/>
    </location>
</feature>